<evidence type="ECO:0000256" key="5">
    <source>
        <dbReference type="RuleBase" id="RU362067"/>
    </source>
</evidence>
<dbReference type="Gene3D" id="3.90.660.10">
    <property type="match status" value="1"/>
</dbReference>
<keyword evidence="5" id="KW-0274">FAD</keyword>
<comment type="similarity">
    <text evidence="2 5">Belongs to the flavin monoamine oxidase family.</text>
</comment>
<keyword evidence="5" id="KW-0285">Flavoprotein</keyword>
<evidence type="ECO:0000313" key="8">
    <source>
        <dbReference type="Proteomes" id="UP001169217"/>
    </source>
</evidence>
<comment type="caution">
    <text evidence="7">The sequence shown here is derived from an EMBL/GenBank/DDBJ whole genome shotgun (WGS) entry which is preliminary data.</text>
</comment>
<gene>
    <name evidence="7" type="ORF">CLIM01_07223</name>
</gene>
<dbReference type="InterPro" id="IPR002937">
    <property type="entry name" value="Amino_oxidase"/>
</dbReference>
<reference evidence="7" key="1">
    <citation type="submission" date="2023-04" db="EMBL/GenBank/DDBJ databases">
        <title>Colletotrichum limetticola genome sequence.</title>
        <authorList>
            <person name="Baroncelli R."/>
        </authorList>
    </citation>
    <scope>NUCLEOTIDE SEQUENCE</scope>
    <source>
        <strain evidence="7">KLA-Anderson</strain>
    </source>
</reference>
<comment type="catalytic activity">
    <reaction evidence="4">
        <text>a secondary aliphatic amine + O2 + H2O = a primary amine + an aldehyde + H2O2</text>
        <dbReference type="Rhea" id="RHEA:26414"/>
        <dbReference type="ChEBI" id="CHEBI:15377"/>
        <dbReference type="ChEBI" id="CHEBI:15379"/>
        <dbReference type="ChEBI" id="CHEBI:16240"/>
        <dbReference type="ChEBI" id="CHEBI:17478"/>
        <dbReference type="ChEBI" id="CHEBI:58855"/>
        <dbReference type="ChEBI" id="CHEBI:65296"/>
        <dbReference type="EC" id="1.4.3.4"/>
    </reaction>
</comment>
<dbReference type="EC" id="1.4.3.-" evidence="5"/>
<dbReference type="Pfam" id="PF01593">
    <property type="entry name" value="Amino_oxidase"/>
    <property type="match status" value="1"/>
</dbReference>
<sequence>MADVLDVIIIGAGLSGLQAAVDLQKGGRTFAVLEARNCVGGKTRSVQRSDGKGVQEMGAAWLNDSNQARVWKYCQEFGLTPVLQANQGLVASEDEDGACHFFPFGAMPNVPSDGPQFSASEVDNITAIRDVVEAASLDPASYRQPERARLDGITFEQFCRDAGAGTRALNTARLWCRGTLGQDPNEVSALSFLEIARGGLGIINLRYDGKHGAQYLRLEEGTQAIAIGISKMLPTGTIHLNTAVNTVTQNSSNLCTVTATRGQVFKAQKVIVSIPGPSYKNITYSPPLPPLKHMYVTASRYGFYLKYICLFKSPFWRRQGSCGLAQSFRGPLNHCRDTSVDHAGNYALTCFITSAPGRKWACLSDEDRRKTVLKQLGSLFGVGHAAVETELLDTITSEWVEDRWAGWGCPVAATPPGVIGSSLDGEMIQEKFGAIYFIGTELAEEWRGYMEGALQSGERGAAQALEDFRLQDTRL</sequence>
<dbReference type="SUPFAM" id="SSF51905">
    <property type="entry name" value="FAD/NAD(P)-binding domain"/>
    <property type="match status" value="1"/>
</dbReference>
<protein>
    <recommendedName>
        <fullName evidence="5">Amine oxidase</fullName>
        <ecNumber evidence="5">1.4.3.-</ecNumber>
    </recommendedName>
</protein>
<keyword evidence="3 5" id="KW-0560">Oxidoreductase</keyword>
<evidence type="ECO:0000256" key="2">
    <source>
        <dbReference type="ARBA" id="ARBA00005995"/>
    </source>
</evidence>
<organism evidence="7 8">
    <name type="scientific">Colletotrichum limetticola</name>
    <dbReference type="NCBI Taxonomy" id="1209924"/>
    <lineage>
        <taxon>Eukaryota</taxon>
        <taxon>Fungi</taxon>
        <taxon>Dikarya</taxon>
        <taxon>Ascomycota</taxon>
        <taxon>Pezizomycotina</taxon>
        <taxon>Sordariomycetes</taxon>
        <taxon>Hypocreomycetidae</taxon>
        <taxon>Glomerellales</taxon>
        <taxon>Glomerellaceae</taxon>
        <taxon>Colletotrichum</taxon>
        <taxon>Colletotrichum acutatum species complex</taxon>
    </lineage>
</organism>
<evidence type="ECO:0000256" key="1">
    <source>
        <dbReference type="ARBA" id="ARBA00001974"/>
    </source>
</evidence>
<dbReference type="InterPro" id="IPR036188">
    <property type="entry name" value="FAD/NAD-bd_sf"/>
</dbReference>
<proteinExistence type="inferred from homology"/>
<dbReference type="Gene3D" id="1.10.405.10">
    <property type="entry name" value="Guanine Nucleotide Dissociation Inhibitor, domain 1"/>
    <property type="match status" value="1"/>
</dbReference>
<dbReference type="InterPro" id="IPR001613">
    <property type="entry name" value="Flavin_amine_oxidase"/>
</dbReference>
<feature type="domain" description="Amine oxidase" evidence="6">
    <location>
        <begin position="14"/>
        <end position="464"/>
    </location>
</feature>
<evidence type="ECO:0000256" key="3">
    <source>
        <dbReference type="ARBA" id="ARBA00023002"/>
    </source>
</evidence>
<dbReference type="Gene3D" id="3.50.50.60">
    <property type="entry name" value="FAD/NAD(P)-binding domain"/>
    <property type="match status" value="1"/>
</dbReference>
<evidence type="ECO:0000256" key="4">
    <source>
        <dbReference type="ARBA" id="ARBA00048448"/>
    </source>
</evidence>
<name>A0ABQ9PV49_9PEZI</name>
<dbReference type="Proteomes" id="UP001169217">
    <property type="component" value="Unassembled WGS sequence"/>
</dbReference>
<dbReference type="PRINTS" id="PR00757">
    <property type="entry name" value="AMINEOXDASEF"/>
</dbReference>
<dbReference type="InterPro" id="IPR050703">
    <property type="entry name" value="Flavin_MAO"/>
</dbReference>
<accession>A0ABQ9PV49</accession>
<dbReference type="PANTHER" id="PTHR43563:SF14">
    <property type="entry name" value="AMINE OXIDASE"/>
    <property type="match status" value="1"/>
</dbReference>
<dbReference type="EMBL" id="JARUPT010000206">
    <property type="protein sequence ID" value="KAK0375423.1"/>
    <property type="molecule type" value="Genomic_DNA"/>
</dbReference>
<evidence type="ECO:0000259" key="6">
    <source>
        <dbReference type="Pfam" id="PF01593"/>
    </source>
</evidence>
<keyword evidence="8" id="KW-1185">Reference proteome</keyword>
<dbReference type="SUPFAM" id="SSF54373">
    <property type="entry name" value="FAD-linked reductases, C-terminal domain"/>
    <property type="match status" value="1"/>
</dbReference>
<comment type="cofactor">
    <cofactor evidence="1 5">
        <name>FAD</name>
        <dbReference type="ChEBI" id="CHEBI:57692"/>
    </cofactor>
</comment>
<evidence type="ECO:0000313" key="7">
    <source>
        <dbReference type="EMBL" id="KAK0375423.1"/>
    </source>
</evidence>
<dbReference type="PANTHER" id="PTHR43563">
    <property type="entry name" value="AMINE OXIDASE"/>
    <property type="match status" value="1"/>
</dbReference>